<proteinExistence type="predicted"/>
<protein>
    <submittedName>
        <fullName evidence="1">Uncharacterized protein</fullName>
    </submittedName>
</protein>
<gene>
    <name evidence="1" type="ORF">NY98_21790</name>
</gene>
<name>A0AB34Q0R0_XANCI</name>
<organism evidence="1 2">
    <name type="scientific">Xanthomonas citri pv. fuscans</name>
    <dbReference type="NCBI Taxonomy" id="366649"/>
    <lineage>
        <taxon>Bacteria</taxon>
        <taxon>Pseudomonadati</taxon>
        <taxon>Pseudomonadota</taxon>
        <taxon>Gammaproteobacteria</taxon>
        <taxon>Lysobacterales</taxon>
        <taxon>Lysobacteraceae</taxon>
        <taxon>Xanthomonas</taxon>
    </lineage>
</organism>
<reference evidence="2" key="1">
    <citation type="submission" date="2015-04" db="EMBL/GenBank/DDBJ databases">
        <title>Genome sequencing of pathogens of bean.</title>
        <authorList>
            <person name="Harrison J."/>
            <person name="Aritua V."/>
            <person name="Sapp M."/>
            <person name="Smith J."/>
            <person name="Studholme D.J."/>
        </authorList>
    </citation>
    <scope>NUCLEOTIDE SEQUENCE [LARGE SCALE GENOMIC DNA]</scope>
    <source>
        <strain evidence="2">NCPPB 1058</strain>
    </source>
</reference>
<dbReference type="AlphaFoldDB" id="A0AB34Q0R0"/>
<dbReference type="Proteomes" id="UP000030585">
    <property type="component" value="Unassembled WGS sequence"/>
</dbReference>
<comment type="caution">
    <text evidence="1">The sequence shown here is derived from an EMBL/GenBank/DDBJ whole genome shotgun (WGS) entry which is preliminary data.</text>
</comment>
<evidence type="ECO:0000313" key="2">
    <source>
        <dbReference type="Proteomes" id="UP000030585"/>
    </source>
</evidence>
<dbReference type="EMBL" id="JSEY02000044">
    <property type="protein sequence ID" value="KGU48664.1"/>
    <property type="molecule type" value="Genomic_DNA"/>
</dbReference>
<evidence type="ECO:0000313" key="1">
    <source>
        <dbReference type="EMBL" id="KGU48664.1"/>
    </source>
</evidence>
<accession>A0AB34Q0R0</accession>
<sequence>MGGPIAFRLLKEFIMAMKVFMHTRSPQRRDWLNEEREFGRIPMIGEYVAMSEDAWFKVELVVHTPFACEFDAEVYAVGVDHLEVVTEACVS</sequence>